<gene>
    <name evidence="2" type="ORF">OIDMADRAFT_20924</name>
</gene>
<evidence type="ECO:0000313" key="2">
    <source>
        <dbReference type="EMBL" id="KIM96003.1"/>
    </source>
</evidence>
<sequence>MASQISEVVSGLVSSGPHRSEVGRKQLTLALGGLYIASTTLTAKPLLVWETEKGYPRYYIPTETLHDDIKKILSGSSGTPSSIVGLTTVETVKGAVIERLAAGSKATTWVRFLEGPLKGFVRFERNEIDDWFEDGAIFAGIKNPFKRIDTTTVSRHIIVKVDGEKVAETNAAVLLNETGLPEMYYIPATSILNWGSVEKSDLRTACPYKGEAWYLSLTVKGKKYDNLVWYYQYPTHESAAVAGLLSFYNKAGVDILVDGVKV</sequence>
<dbReference type="AlphaFoldDB" id="A0A0C3CAP8"/>
<dbReference type="Proteomes" id="UP000054321">
    <property type="component" value="Unassembled WGS sequence"/>
</dbReference>
<dbReference type="HOGENOM" id="CLU_059611_0_0_1"/>
<organism evidence="2 3">
    <name type="scientific">Oidiodendron maius (strain Zn)</name>
    <dbReference type="NCBI Taxonomy" id="913774"/>
    <lineage>
        <taxon>Eukaryota</taxon>
        <taxon>Fungi</taxon>
        <taxon>Dikarya</taxon>
        <taxon>Ascomycota</taxon>
        <taxon>Pezizomycotina</taxon>
        <taxon>Leotiomycetes</taxon>
        <taxon>Leotiomycetes incertae sedis</taxon>
        <taxon>Myxotrichaceae</taxon>
        <taxon>Oidiodendron</taxon>
    </lineage>
</organism>
<dbReference type="EMBL" id="KN832885">
    <property type="protein sequence ID" value="KIM96003.1"/>
    <property type="molecule type" value="Genomic_DNA"/>
</dbReference>
<reference evidence="3" key="2">
    <citation type="submission" date="2015-01" db="EMBL/GenBank/DDBJ databases">
        <title>Evolutionary Origins and Diversification of the Mycorrhizal Mutualists.</title>
        <authorList>
            <consortium name="DOE Joint Genome Institute"/>
            <consortium name="Mycorrhizal Genomics Consortium"/>
            <person name="Kohler A."/>
            <person name="Kuo A."/>
            <person name="Nagy L.G."/>
            <person name="Floudas D."/>
            <person name="Copeland A."/>
            <person name="Barry K.W."/>
            <person name="Cichocki N."/>
            <person name="Veneault-Fourrey C."/>
            <person name="LaButti K."/>
            <person name="Lindquist E.A."/>
            <person name="Lipzen A."/>
            <person name="Lundell T."/>
            <person name="Morin E."/>
            <person name="Murat C."/>
            <person name="Riley R."/>
            <person name="Ohm R."/>
            <person name="Sun H."/>
            <person name="Tunlid A."/>
            <person name="Henrissat B."/>
            <person name="Grigoriev I.V."/>
            <person name="Hibbett D.S."/>
            <person name="Martin F."/>
        </authorList>
    </citation>
    <scope>NUCLEOTIDE SEQUENCE [LARGE SCALE GENOMIC DNA]</scope>
    <source>
        <strain evidence="3">Zn</strain>
    </source>
</reference>
<dbReference type="OrthoDB" id="18996at2759"/>
<dbReference type="InterPro" id="IPR007361">
    <property type="entry name" value="DUF427"/>
</dbReference>
<protein>
    <recommendedName>
        <fullName evidence="1">DUF427 domain-containing protein</fullName>
    </recommendedName>
</protein>
<accession>A0A0C3CAP8</accession>
<dbReference type="PANTHER" id="PTHR34310:SF9">
    <property type="entry name" value="BLR5716 PROTEIN"/>
    <property type="match status" value="1"/>
</dbReference>
<dbReference type="Pfam" id="PF04248">
    <property type="entry name" value="NTP_transf_9"/>
    <property type="match status" value="1"/>
</dbReference>
<dbReference type="STRING" id="913774.A0A0C3CAP8"/>
<proteinExistence type="predicted"/>
<keyword evidence="3" id="KW-1185">Reference proteome</keyword>
<name>A0A0C3CAP8_OIDMZ</name>
<dbReference type="Gene3D" id="2.170.150.40">
    <property type="entry name" value="Domain of unknown function (DUF427)"/>
    <property type="match status" value="1"/>
</dbReference>
<reference evidence="2 3" key="1">
    <citation type="submission" date="2014-04" db="EMBL/GenBank/DDBJ databases">
        <authorList>
            <consortium name="DOE Joint Genome Institute"/>
            <person name="Kuo A."/>
            <person name="Martino E."/>
            <person name="Perotto S."/>
            <person name="Kohler A."/>
            <person name="Nagy L.G."/>
            <person name="Floudas D."/>
            <person name="Copeland A."/>
            <person name="Barry K.W."/>
            <person name="Cichocki N."/>
            <person name="Veneault-Fourrey C."/>
            <person name="LaButti K."/>
            <person name="Lindquist E.A."/>
            <person name="Lipzen A."/>
            <person name="Lundell T."/>
            <person name="Morin E."/>
            <person name="Murat C."/>
            <person name="Sun H."/>
            <person name="Tunlid A."/>
            <person name="Henrissat B."/>
            <person name="Grigoriev I.V."/>
            <person name="Hibbett D.S."/>
            <person name="Martin F."/>
            <person name="Nordberg H.P."/>
            <person name="Cantor M.N."/>
            <person name="Hua S.X."/>
        </authorList>
    </citation>
    <scope>NUCLEOTIDE SEQUENCE [LARGE SCALE GENOMIC DNA]</scope>
    <source>
        <strain evidence="2 3">Zn</strain>
    </source>
</reference>
<dbReference type="PANTHER" id="PTHR34310">
    <property type="entry name" value="DUF427 DOMAIN PROTEIN (AFU_ORTHOLOGUE AFUA_3G02220)"/>
    <property type="match status" value="1"/>
</dbReference>
<evidence type="ECO:0000313" key="3">
    <source>
        <dbReference type="Proteomes" id="UP000054321"/>
    </source>
</evidence>
<feature type="domain" description="DUF427" evidence="1">
    <location>
        <begin position="159"/>
        <end position="249"/>
    </location>
</feature>
<evidence type="ECO:0000259" key="1">
    <source>
        <dbReference type="Pfam" id="PF04248"/>
    </source>
</evidence>
<dbReference type="InParanoid" id="A0A0C3CAP8"/>
<dbReference type="InterPro" id="IPR038694">
    <property type="entry name" value="DUF427_sf"/>
</dbReference>